<dbReference type="PANTHER" id="PTHR23150:SF19">
    <property type="entry name" value="FORMYLGLYCINE-GENERATING ENZYME"/>
    <property type="match status" value="1"/>
</dbReference>
<dbReference type="Gene3D" id="3.90.1580.10">
    <property type="entry name" value="paralog of FGE (formylglycine-generating enzyme)"/>
    <property type="match status" value="1"/>
</dbReference>
<proteinExistence type="predicted"/>
<dbReference type="Gene3D" id="3.80.10.10">
    <property type="entry name" value="Ribonuclease Inhibitor"/>
    <property type="match status" value="2"/>
</dbReference>
<dbReference type="InterPro" id="IPR051043">
    <property type="entry name" value="Sulfatase_Mod_Factor_Kinase"/>
</dbReference>
<keyword evidence="4" id="KW-1185">Reference proteome</keyword>
<reference evidence="3 4" key="1">
    <citation type="submission" date="2024-09" db="EMBL/GenBank/DDBJ databases">
        <title>Laminarin stimulates single cell rates of sulfate reduction while oxygen inhibits transcriptomic activity in coastal marine sediment.</title>
        <authorList>
            <person name="Lindsay M."/>
            <person name="Orcutt B."/>
            <person name="Emerson D."/>
            <person name="Stepanauskas R."/>
            <person name="D'Angelo T."/>
        </authorList>
    </citation>
    <scope>NUCLEOTIDE SEQUENCE [LARGE SCALE GENOMIC DNA]</scope>
    <source>
        <strain evidence="3">SAG AM-311-K15</strain>
    </source>
</reference>
<dbReference type="SUPFAM" id="SSF52058">
    <property type="entry name" value="L domain-like"/>
    <property type="match status" value="1"/>
</dbReference>
<feature type="region of interest" description="Disordered" evidence="1">
    <location>
        <begin position="592"/>
        <end position="642"/>
    </location>
</feature>
<name>A0ABV6Z3C1_UNCC1</name>
<dbReference type="Proteomes" id="UP001594351">
    <property type="component" value="Unassembled WGS sequence"/>
</dbReference>
<accession>A0ABV6Z3C1</accession>
<dbReference type="Pfam" id="PF03781">
    <property type="entry name" value="FGE-sulfatase"/>
    <property type="match status" value="1"/>
</dbReference>
<protein>
    <submittedName>
        <fullName evidence="3">SUMF1/EgtB/PvdO family nonheme iron enzyme</fullName>
    </submittedName>
</protein>
<gene>
    <name evidence="3" type="ORF">ACFL27_21800</name>
</gene>
<sequence>FAPLGVLGKTLVHELEGNTASEINELLRALRDYPDYDTLPLVIERFRIRAFVDLLTGEALLDLQEAVERVLCTPRAAGANPYPLKGLPVTGMSLSASVSDIAGLRGLELDHLDLSQTMVSDLTPLADVRVKTLIVPATVTDLGPLKDMTLDALDLSLSQVVDLGPLGTMSSLTTLIGPPTLEDIRPLADLPLENLDLSTSRVRDLSPVQDAPLQFLRLPVTVQRLSGLETGTLVFMQVPAGVTDLSSLRGMQLRGLDLRVSGVTDLEPLRGMALEYITLPPGICDISPLAGMPLRSLDLFHTDVSDLSPLSTLQDLERLNICPEVLRFGWQDVLKSLSGVEVLSADDWFTPLCPDDFWSLYRKLGPSATKNDYSLAGQARLEFSNSLGGRFRWVPPGVFLMGSPLSEVGRRGDEQLHYVALSHGFYCGVYSVTVGEFSRFASATGYRTVAEEEGWSYGLVDGDWDRLEGLSWKTPGFDQTDAHPVVCVSWYDVVAFCEWLSEREGVLYRLPTESEWEYACRSGTSGAFSGNLDKVGWYHSNSESRLHPVGEKRPNSFGLYDMHGNVYEWCGDFYGTYPVGYALNPYGSTSGLTRVRRGGSGDSTPRDCRSAGRGRADPGGRGTDGGFRLASVQSPKGHEPSQ</sequence>
<dbReference type="InterPro" id="IPR042095">
    <property type="entry name" value="SUMF_sf"/>
</dbReference>
<feature type="non-terminal residue" evidence="3">
    <location>
        <position position="1"/>
    </location>
</feature>
<dbReference type="PANTHER" id="PTHR23150">
    <property type="entry name" value="SULFATASE MODIFYING FACTOR 1, 2"/>
    <property type="match status" value="1"/>
</dbReference>
<dbReference type="InterPro" id="IPR032675">
    <property type="entry name" value="LRR_dom_sf"/>
</dbReference>
<evidence type="ECO:0000313" key="4">
    <source>
        <dbReference type="Proteomes" id="UP001594351"/>
    </source>
</evidence>
<evidence type="ECO:0000259" key="2">
    <source>
        <dbReference type="Pfam" id="PF03781"/>
    </source>
</evidence>
<feature type="domain" description="Sulfatase-modifying factor enzyme-like" evidence="2">
    <location>
        <begin position="393"/>
        <end position="630"/>
    </location>
</feature>
<dbReference type="InterPro" id="IPR016187">
    <property type="entry name" value="CTDL_fold"/>
</dbReference>
<dbReference type="SUPFAM" id="SSF56436">
    <property type="entry name" value="C-type lectin-like"/>
    <property type="match status" value="1"/>
</dbReference>
<organism evidence="3 4">
    <name type="scientific">candidate division CSSED10-310 bacterium</name>
    <dbReference type="NCBI Taxonomy" id="2855610"/>
    <lineage>
        <taxon>Bacteria</taxon>
        <taxon>Bacteria division CSSED10-310</taxon>
    </lineage>
</organism>
<feature type="compositionally biased region" description="Basic and acidic residues" evidence="1">
    <location>
        <begin position="604"/>
        <end position="618"/>
    </location>
</feature>
<dbReference type="InterPro" id="IPR005532">
    <property type="entry name" value="SUMF_dom"/>
</dbReference>
<evidence type="ECO:0000256" key="1">
    <source>
        <dbReference type="SAM" id="MobiDB-lite"/>
    </source>
</evidence>
<comment type="caution">
    <text evidence="3">The sequence shown here is derived from an EMBL/GenBank/DDBJ whole genome shotgun (WGS) entry which is preliminary data.</text>
</comment>
<evidence type="ECO:0000313" key="3">
    <source>
        <dbReference type="EMBL" id="MFC1852841.1"/>
    </source>
</evidence>
<dbReference type="EMBL" id="JBHPBY010000376">
    <property type="protein sequence ID" value="MFC1852841.1"/>
    <property type="molecule type" value="Genomic_DNA"/>
</dbReference>